<dbReference type="CDD" id="cd04711">
    <property type="entry name" value="BAH_Dnmt1_II"/>
    <property type="match status" value="1"/>
</dbReference>
<dbReference type="GO" id="GO:0003886">
    <property type="term" value="F:DNA (cytosine-5-)-methyltransferase activity"/>
    <property type="evidence" value="ECO:0007669"/>
    <property type="project" value="TreeGrafter"/>
</dbReference>
<dbReference type="GO" id="GO:0005634">
    <property type="term" value="C:nucleus"/>
    <property type="evidence" value="ECO:0007669"/>
    <property type="project" value="TreeGrafter"/>
</dbReference>
<dbReference type="PANTHER" id="PTHR10629">
    <property type="entry name" value="CYTOSINE-SPECIFIC METHYLTRANSFERASE"/>
    <property type="match status" value="1"/>
</dbReference>
<dbReference type="Proteomes" id="UP000588334">
    <property type="component" value="Unassembled WGS sequence"/>
</dbReference>
<dbReference type="Pfam" id="PF01426">
    <property type="entry name" value="BAH"/>
    <property type="match status" value="2"/>
</dbReference>
<evidence type="ECO:0000313" key="3">
    <source>
        <dbReference type="EMBL" id="NXF72439.1"/>
    </source>
</evidence>
<feature type="domain" description="BAH" evidence="2">
    <location>
        <begin position="254"/>
        <end position="369"/>
    </location>
</feature>
<reference evidence="3 4" key="1">
    <citation type="submission" date="2019-09" db="EMBL/GenBank/DDBJ databases">
        <title>Bird 10,000 Genomes (B10K) Project - Family phase.</title>
        <authorList>
            <person name="Zhang G."/>
        </authorList>
    </citation>
    <scope>NUCLEOTIDE SEQUENCE [LARGE SCALE GENOMIC DNA]</scope>
    <source>
        <strain evidence="3">B10K-DU-001-03</strain>
        <tissue evidence="3">Muscle</tissue>
    </source>
</reference>
<organism evidence="3 4">
    <name type="scientific">Sclerurus mexicanus</name>
    <name type="common">tawny-throated leaftosser</name>
    <dbReference type="NCBI Taxonomy" id="265632"/>
    <lineage>
        <taxon>Eukaryota</taxon>
        <taxon>Metazoa</taxon>
        <taxon>Chordata</taxon>
        <taxon>Craniata</taxon>
        <taxon>Vertebrata</taxon>
        <taxon>Euteleostomi</taxon>
        <taxon>Archelosauria</taxon>
        <taxon>Archosauria</taxon>
        <taxon>Dinosauria</taxon>
        <taxon>Saurischia</taxon>
        <taxon>Theropoda</taxon>
        <taxon>Coelurosauria</taxon>
        <taxon>Aves</taxon>
        <taxon>Neognathae</taxon>
        <taxon>Neoaves</taxon>
        <taxon>Telluraves</taxon>
        <taxon>Australaves</taxon>
        <taxon>Passeriformes</taxon>
        <taxon>Furnariidae</taxon>
        <taxon>Sclerurus</taxon>
    </lineage>
</organism>
<dbReference type="GO" id="GO:0003677">
    <property type="term" value="F:DNA binding"/>
    <property type="evidence" value="ECO:0007669"/>
    <property type="project" value="TreeGrafter"/>
</dbReference>
<proteinExistence type="predicted"/>
<feature type="domain" description="BAH" evidence="2">
    <location>
        <begin position="48"/>
        <end position="172"/>
    </location>
</feature>
<feature type="compositionally biased region" description="Basic residues" evidence="1">
    <location>
        <begin position="21"/>
        <end position="30"/>
    </location>
</feature>
<keyword evidence="3" id="KW-0808">Transferase</keyword>
<evidence type="ECO:0000313" key="4">
    <source>
        <dbReference type="Proteomes" id="UP000588334"/>
    </source>
</evidence>
<feature type="non-terminal residue" evidence="3">
    <location>
        <position position="369"/>
    </location>
</feature>
<dbReference type="EMBL" id="VWZF01001097">
    <property type="protein sequence ID" value="NXF72439.1"/>
    <property type="molecule type" value="Genomic_DNA"/>
</dbReference>
<feature type="compositionally biased region" description="Acidic residues" evidence="1">
    <location>
        <begin position="1"/>
        <end position="11"/>
    </location>
</feature>
<dbReference type="InterPro" id="IPR001025">
    <property type="entry name" value="BAH_dom"/>
</dbReference>
<accession>A0A7K8W178</accession>
<dbReference type="AlphaFoldDB" id="A0A7K8W178"/>
<evidence type="ECO:0000259" key="2">
    <source>
        <dbReference type="PROSITE" id="PS51038"/>
    </source>
</evidence>
<dbReference type="OrthoDB" id="5376140at2759"/>
<dbReference type="InterPro" id="IPR043151">
    <property type="entry name" value="BAH_sf"/>
</dbReference>
<gene>
    <name evidence="3" type="primary">Dnmt1_0</name>
    <name evidence="3" type="ORF">SCLMEX_R01332</name>
</gene>
<dbReference type="PROSITE" id="PS51038">
    <property type="entry name" value="BAH"/>
    <property type="match status" value="2"/>
</dbReference>
<keyword evidence="3" id="KW-0489">Methyltransferase</keyword>
<evidence type="ECO:0000256" key="1">
    <source>
        <dbReference type="SAM" id="MobiDB-lite"/>
    </source>
</evidence>
<dbReference type="Gene3D" id="2.30.30.490">
    <property type="match status" value="2"/>
</dbReference>
<dbReference type="CDD" id="cd04760">
    <property type="entry name" value="BAH_Dnmt1_I"/>
    <property type="match status" value="1"/>
</dbReference>
<feature type="non-terminal residue" evidence="3">
    <location>
        <position position="1"/>
    </location>
</feature>
<dbReference type="PANTHER" id="PTHR10629:SF52">
    <property type="entry name" value="DNA (CYTOSINE-5)-METHYLTRANSFERASE 1"/>
    <property type="match status" value="1"/>
</dbReference>
<dbReference type="FunFam" id="2.30.30.490:FF:000004">
    <property type="entry name" value="DNA (cytosine-5)-methyltransferase"/>
    <property type="match status" value="1"/>
</dbReference>
<dbReference type="GO" id="GO:0003682">
    <property type="term" value="F:chromatin binding"/>
    <property type="evidence" value="ECO:0007669"/>
    <property type="project" value="InterPro"/>
</dbReference>
<feature type="compositionally biased region" description="Basic residues" evidence="1">
    <location>
        <begin position="153"/>
        <end position="162"/>
    </location>
</feature>
<keyword evidence="4" id="KW-1185">Reference proteome</keyword>
<protein>
    <submittedName>
        <fullName evidence="3">DNMT1 methyltransferase</fullName>
    </submittedName>
</protein>
<feature type="region of interest" description="Disordered" evidence="1">
    <location>
        <begin position="1"/>
        <end position="34"/>
    </location>
</feature>
<dbReference type="GO" id="GO:0044027">
    <property type="term" value="P:negative regulation of gene expression via chromosomal CpG island methylation"/>
    <property type="evidence" value="ECO:0007669"/>
    <property type="project" value="TreeGrafter"/>
</dbReference>
<dbReference type="SMART" id="SM00439">
    <property type="entry name" value="BAH"/>
    <property type="match status" value="2"/>
</dbReference>
<feature type="region of interest" description="Disordered" evidence="1">
    <location>
        <begin position="140"/>
        <end position="167"/>
    </location>
</feature>
<name>A0A7K8W178_9FURN</name>
<dbReference type="GO" id="GO:0032259">
    <property type="term" value="P:methylation"/>
    <property type="evidence" value="ECO:0007669"/>
    <property type="project" value="UniProtKB-KW"/>
</dbReference>
<sequence length="369" mass="41761">ADEDEEVDDNIPEMPSPKKMLQGRKKKQNKSRISWVGEPVKVRRRLGNLSRMGEPIKGEGIHPGETRRTHQRVTAMWEDSSGQMFHAHWFCPGSDTVLGATSDPLELFLVDECEDMQLSYIHGKVNVIYKAPSESWAMEVGPGPGPGGSVPARARRRERRRSPPVGSSFPAGRFCMSCARLDEVRHKEIPKVAEPLEESDGKMFYAVATKNGVQYRVGDGVYLLPEAFSFSVKPASPAKRPKKEAVDEELHPEHYRKYSEYIKGSNLDAPDPYRVGRIKGIFCSLRGNGKPNEADIKLNIYKFYRPENTHKSMKATYHADINLLYWSDEEATVEFRAVQGRCSVVYGEDLPQSIQDYSQGGLDRFYFLE</sequence>
<dbReference type="InterPro" id="IPR050390">
    <property type="entry name" value="C5-Methyltransferase"/>
</dbReference>
<comment type="caution">
    <text evidence="3">The sequence shown here is derived from an EMBL/GenBank/DDBJ whole genome shotgun (WGS) entry which is preliminary data.</text>
</comment>